<keyword evidence="5 8" id="KW-0472">Membrane</keyword>
<feature type="transmembrane region" description="Helical" evidence="8">
    <location>
        <begin position="281"/>
        <end position="298"/>
    </location>
</feature>
<keyword evidence="3 8" id="KW-0812">Transmembrane</keyword>
<reference evidence="9" key="1">
    <citation type="submission" date="2021-01" db="EMBL/GenBank/DDBJ databases">
        <authorList>
            <person name="Corre E."/>
            <person name="Pelletier E."/>
            <person name="Niang G."/>
            <person name="Scheremetjew M."/>
            <person name="Finn R."/>
            <person name="Kale V."/>
            <person name="Holt S."/>
            <person name="Cochrane G."/>
            <person name="Meng A."/>
            <person name="Brown T."/>
            <person name="Cohen L."/>
        </authorList>
    </citation>
    <scope>NUCLEOTIDE SEQUENCE</scope>
    <source>
        <strain evidence="9">CCAP979/52</strain>
    </source>
</reference>
<keyword evidence="6" id="KW-0862">Zinc</keyword>
<keyword evidence="6" id="KW-0479">Metal-binding</keyword>
<feature type="transmembrane region" description="Helical" evidence="8">
    <location>
        <begin position="117"/>
        <end position="136"/>
    </location>
</feature>
<feature type="transmembrane region" description="Helical" evidence="8">
    <location>
        <begin position="156"/>
        <end position="174"/>
    </location>
</feature>
<feature type="region of interest" description="Disordered" evidence="7">
    <location>
        <begin position="1"/>
        <end position="21"/>
    </location>
</feature>
<dbReference type="EMBL" id="HBEZ01027223">
    <property type="protein sequence ID" value="CAD8637370.1"/>
    <property type="molecule type" value="Transcribed_RNA"/>
</dbReference>
<evidence type="ECO:0000256" key="5">
    <source>
        <dbReference type="ARBA" id="ARBA00023136"/>
    </source>
</evidence>
<dbReference type="AlphaFoldDB" id="A0A7S0MC97"/>
<feature type="binding site" evidence="6">
    <location>
        <position position="280"/>
    </location>
    <ligand>
        <name>Zn(2+)</name>
        <dbReference type="ChEBI" id="CHEBI:29105"/>
    </ligand>
</feature>
<feature type="transmembrane region" description="Helical" evidence="8">
    <location>
        <begin position="86"/>
        <end position="105"/>
    </location>
</feature>
<evidence type="ECO:0000313" key="9">
    <source>
        <dbReference type="EMBL" id="CAD8637370.1"/>
    </source>
</evidence>
<feature type="binding site" evidence="6">
    <location>
        <position position="284"/>
    </location>
    <ligand>
        <name>Zn(2+)</name>
        <dbReference type="ChEBI" id="CHEBI:29105"/>
    </ligand>
</feature>
<dbReference type="GO" id="GO:0046872">
    <property type="term" value="F:metal ion binding"/>
    <property type="evidence" value="ECO:0007669"/>
    <property type="project" value="UniProtKB-KW"/>
</dbReference>
<feature type="transmembrane region" description="Helical" evidence="8">
    <location>
        <begin position="211"/>
        <end position="230"/>
    </location>
</feature>
<feature type="transmembrane region" description="Helical" evidence="8">
    <location>
        <begin position="181"/>
        <end position="199"/>
    </location>
</feature>
<protein>
    <submittedName>
        <fullName evidence="9">Uncharacterized protein</fullName>
    </submittedName>
</protein>
<name>A0A7S0MC97_9CRYP</name>
<proteinExistence type="inferred from homology"/>
<dbReference type="PANTHER" id="PTHR20855:SF52">
    <property type="entry name" value="ADIPONECTIN RECEPTOR PROTEIN"/>
    <property type="match status" value="1"/>
</dbReference>
<feature type="binding site" evidence="6">
    <location>
        <position position="135"/>
    </location>
    <ligand>
        <name>Zn(2+)</name>
        <dbReference type="ChEBI" id="CHEBI:29105"/>
    </ligand>
</feature>
<dbReference type="GO" id="GO:0038023">
    <property type="term" value="F:signaling receptor activity"/>
    <property type="evidence" value="ECO:0007669"/>
    <property type="project" value="TreeGrafter"/>
</dbReference>
<evidence type="ECO:0000256" key="6">
    <source>
        <dbReference type="PIRSR" id="PIRSR604254-1"/>
    </source>
</evidence>
<comment type="similarity">
    <text evidence="2">Belongs to the ADIPOR family.</text>
</comment>
<comment type="subcellular location">
    <subcellularLocation>
        <location evidence="1">Membrane</location>
        <topology evidence="1">Multi-pass membrane protein</topology>
    </subcellularLocation>
</comment>
<feature type="transmembrane region" description="Helical" evidence="8">
    <location>
        <begin position="242"/>
        <end position="261"/>
    </location>
</feature>
<gene>
    <name evidence="9" type="ORF">CCUR1050_LOCUS15054</name>
</gene>
<evidence type="ECO:0000256" key="4">
    <source>
        <dbReference type="ARBA" id="ARBA00022989"/>
    </source>
</evidence>
<accession>A0A7S0MC97</accession>
<dbReference type="InterPro" id="IPR004254">
    <property type="entry name" value="AdipoR/HlyIII-related"/>
</dbReference>
<dbReference type="PANTHER" id="PTHR20855">
    <property type="entry name" value="ADIPOR/PROGESTIN RECEPTOR-RELATED"/>
    <property type="match status" value="1"/>
</dbReference>
<evidence type="ECO:0000256" key="1">
    <source>
        <dbReference type="ARBA" id="ARBA00004141"/>
    </source>
</evidence>
<evidence type="ECO:0000256" key="3">
    <source>
        <dbReference type="ARBA" id="ARBA00022692"/>
    </source>
</evidence>
<evidence type="ECO:0000256" key="7">
    <source>
        <dbReference type="SAM" id="MobiDB-lite"/>
    </source>
</evidence>
<sequence length="313" mass="34965">MWSGTKEDLESCESEQPGDSSHDLCLECVFSYSAGQRGYTKCRGLPSSAAPRWTVRPYIMWGYRESTTFRECLLTLFQCHNETGNIWTHLIGLVLFASLFVRDFVLSDQDWHHRLVTGAYLTASMLCMGSSAAFHLLGPVSRRAYDAALRCDVTGIAAVIAASFFVGLHYGYWCHPELGRIYLAIVGVLSLIGLAWPHVPILFHNFNLSVAFFACFVAFALVPLLHWVHIVGGLHSEQAELFFYKLLATFCLYAAGFVFYSTQFPERALGPRFDLVGHSHQIWHLGVLAGAAEFYVALRAYVAYRTAHACAAQ</sequence>
<keyword evidence="4 8" id="KW-1133">Transmembrane helix</keyword>
<organism evidence="9">
    <name type="scientific">Cryptomonas curvata</name>
    <dbReference type="NCBI Taxonomy" id="233186"/>
    <lineage>
        <taxon>Eukaryota</taxon>
        <taxon>Cryptophyceae</taxon>
        <taxon>Cryptomonadales</taxon>
        <taxon>Cryptomonadaceae</taxon>
        <taxon>Cryptomonas</taxon>
    </lineage>
</organism>
<evidence type="ECO:0000256" key="8">
    <source>
        <dbReference type="SAM" id="Phobius"/>
    </source>
</evidence>
<evidence type="ECO:0000256" key="2">
    <source>
        <dbReference type="ARBA" id="ARBA00007018"/>
    </source>
</evidence>
<dbReference type="GO" id="GO:0016020">
    <property type="term" value="C:membrane"/>
    <property type="evidence" value="ECO:0007669"/>
    <property type="project" value="UniProtKB-SubCell"/>
</dbReference>
<dbReference type="Pfam" id="PF03006">
    <property type="entry name" value="HlyIII"/>
    <property type="match status" value="1"/>
</dbReference>